<dbReference type="Gene3D" id="2.30.29.30">
    <property type="entry name" value="Pleckstrin-homology domain (PH domain)/Phosphotyrosine-binding domain (PTB)"/>
    <property type="match status" value="1"/>
</dbReference>
<evidence type="ECO:0000256" key="1">
    <source>
        <dbReference type="ARBA" id="ARBA00022771"/>
    </source>
</evidence>
<name>A0A6P8IEX7_ACTTE</name>
<feature type="domain" description="RING-type" evidence="5">
    <location>
        <begin position="407"/>
        <end position="442"/>
    </location>
</feature>
<dbReference type="PROSITE" id="PS50089">
    <property type="entry name" value="ZF_RING_2"/>
    <property type="match status" value="2"/>
</dbReference>
<dbReference type="InterPro" id="IPR018980">
    <property type="entry name" value="FERM_PH-like_C"/>
</dbReference>
<dbReference type="Gene3D" id="3.10.20.90">
    <property type="entry name" value="Phosphatidylinositol 3-kinase Catalytic Subunit, Chain A, domain 1"/>
    <property type="match status" value="1"/>
</dbReference>
<dbReference type="InterPro" id="IPR001841">
    <property type="entry name" value="Znf_RING"/>
</dbReference>
<evidence type="ECO:0000313" key="7">
    <source>
        <dbReference type="RefSeq" id="XP_031564925.1"/>
    </source>
</evidence>
<dbReference type="InParanoid" id="A0A6P8IEX7"/>
<sequence>MKFSVVESDGRLHEFVFTKEKLGQEVLDRVCGELGIKEKNYFGLKHTVNDTSVWLNLRNPVLTQLRPHLPGKPHRLRLEVKFFVDPRELQQEETRRHFYLCLKTQIAEGKFNLTREKAVKLCALMAQAEYGDYESQKRHNPEFLSPWPRHQMEEEVAKVHASLKGTDSKTARDNFLNEMAKEDLFDAETFKAKAGGEKVLVAVGSSGLKVYERKPYCRLKQKISFEDITKMNLSEERLILVTKKPLAESRYNFIHFFLPNSEGAKAMHKAVLEHQLFFFSPKVRKSVVNHYLLSMPCWALPAKWLTKIPSKELYHLDVKLTRRQSYDQHYGTIIQDFDNKHTMHEWLPKCAKCKVKESNTIFCPCGHVLFCSDCAADEVFCQVCNEPVTACQKVFFAMDTNDNDWTCQICMDDVVNTVFCPCGHVYCCEECASSLTYCPLCKTFATYVQRVHVEFPQTEM</sequence>
<dbReference type="Gene3D" id="3.30.40.10">
    <property type="entry name" value="Zinc/RING finger domain, C3HC4 (zinc finger)"/>
    <property type="match status" value="2"/>
</dbReference>
<dbReference type="Pfam" id="PF00373">
    <property type="entry name" value="FERM_M"/>
    <property type="match status" value="1"/>
</dbReference>
<dbReference type="InterPro" id="IPR019749">
    <property type="entry name" value="Band_41_domain"/>
</dbReference>
<dbReference type="KEGG" id="aten:116300240"/>
<dbReference type="RefSeq" id="XP_031564925.1">
    <property type="nucleotide sequence ID" value="XM_031709065.1"/>
</dbReference>
<accession>A0A6P8IEX7</accession>
<keyword evidence="6" id="KW-1185">Reference proteome</keyword>
<gene>
    <name evidence="7" type="primary">LOC116300240</name>
</gene>
<dbReference type="OrthoDB" id="10037309at2759"/>
<dbReference type="SMART" id="SM00184">
    <property type="entry name" value="RING"/>
    <property type="match status" value="2"/>
</dbReference>
<evidence type="ECO:0000313" key="6">
    <source>
        <dbReference type="Proteomes" id="UP000515163"/>
    </source>
</evidence>
<dbReference type="InterPro" id="IPR000299">
    <property type="entry name" value="FERM_domain"/>
</dbReference>
<evidence type="ECO:0000259" key="4">
    <source>
        <dbReference type="PROSITE" id="PS50057"/>
    </source>
</evidence>
<dbReference type="SUPFAM" id="SSF57850">
    <property type="entry name" value="RING/U-box"/>
    <property type="match status" value="1"/>
</dbReference>
<reference evidence="7" key="1">
    <citation type="submission" date="2025-08" db="UniProtKB">
        <authorList>
            <consortium name="RefSeq"/>
        </authorList>
    </citation>
    <scope>IDENTIFICATION</scope>
    <source>
        <tissue evidence="7">Tentacle</tissue>
    </source>
</reference>
<evidence type="ECO:0000259" key="5">
    <source>
        <dbReference type="PROSITE" id="PS50089"/>
    </source>
</evidence>
<feature type="domain" description="RING-type" evidence="5">
    <location>
        <begin position="350"/>
        <end position="385"/>
    </location>
</feature>
<proteinExistence type="predicted"/>
<dbReference type="Pfam" id="PF09380">
    <property type="entry name" value="FERM_C"/>
    <property type="match status" value="1"/>
</dbReference>
<dbReference type="PANTHER" id="PTHR23280">
    <property type="entry name" value="4.1 G PROTEIN"/>
    <property type="match status" value="1"/>
</dbReference>
<dbReference type="CDD" id="cd14473">
    <property type="entry name" value="FERM_B-lobe"/>
    <property type="match status" value="1"/>
</dbReference>
<dbReference type="Gene3D" id="1.20.80.10">
    <property type="match status" value="1"/>
</dbReference>
<dbReference type="InterPro" id="IPR018979">
    <property type="entry name" value="FERM_N"/>
</dbReference>
<dbReference type="Proteomes" id="UP000515163">
    <property type="component" value="Unplaced"/>
</dbReference>
<dbReference type="SUPFAM" id="SSF50729">
    <property type="entry name" value="PH domain-like"/>
    <property type="match status" value="1"/>
</dbReference>
<dbReference type="Pfam" id="PF09379">
    <property type="entry name" value="FERM_N"/>
    <property type="match status" value="1"/>
</dbReference>
<evidence type="ECO:0000256" key="2">
    <source>
        <dbReference type="ARBA" id="ARBA00022833"/>
    </source>
</evidence>
<dbReference type="SUPFAM" id="SSF47031">
    <property type="entry name" value="Second domain of FERM"/>
    <property type="match status" value="1"/>
</dbReference>
<keyword evidence="2" id="KW-0862">Zinc</keyword>
<keyword evidence="1 3" id="KW-0863">Zinc-finger</keyword>
<dbReference type="SUPFAM" id="SSF54236">
    <property type="entry name" value="Ubiquitin-like"/>
    <property type="match status" value="1"/>
</dbReference>
<dbReference type="Pfam" id="PF13920">
    <property type="entry name" value="zf-C3HC4_3"/>
    <property type="match status" value="2"/>
</dbReference>
<dbReference type="GO" id="GO:0004842">
    <property type="term" value="F:ubiquitin-protein transferase activity"/>
    <property type="evidence" value="ECO:0007669"/>
    <property type="project" value="TreeGrafter"/>
</dbReference>
<dbReference type="InterPro" id="IPR013083">
    <property type="entry name" value="Znf_RING/FYVE/PHD"/>
</dbReference>
<dbReference type="SMART" id="SM01196">
    <property type="entry name" value="FERM_C"/>
    <property type="match status" value="1"/>
</dbReference>
<evidence type="ECO:0000256" key="3">
    <source>
        <dbReference type="PROSITE-ProRule" id="PRU00175"/>
    </source>
</evidence>
<dbReference type="InterPro" id="IPR019748">
    <property type="entry name" value="FERM_central"/>
</dbReference>
<dbReference type="InterPro" id="IPR014352">
    <property type="entry name" value="FERM/acyl-CoA-bd_prot_sf"/>
</dbReference>
<dbReference type="AlphaFoldDB" id="A0A6P8IEX7"/>
<protein>
    <submittedName>
        <fullName evidence="7">E3 ubiquitin-protein ligase MYLIP-like</fullName>
    </submittedName>
</protein>
<dbReference type="PROSITE" id="PS50057">
    <property type="entry name" value="FERM_3"/>
    <property type="match status" value="1"/>
</dbReference>
<dbReference type="InterPro" id="IPR035963">
    <property type="entry name" value="FERM_2"/>
</dbReference>
<dbReference type="GO" id="GO:0006511">
    <property type="term" value="P:ubiquitin-dependent protein catabolic process"/>
    <property type="evidence" value="ECO:0007669"/>
    <property type="project" value="TreeGrafter"/>
</dbReference>
<dbReference type="InterPro" id="IPR029071">
    <property type="entry name" value="Ubiquitin-like_domsf"/>
</dbReference>
<dbReference type="SMART" id="SM00295">
    <property type="entry name" value="B41"/>
    <property type="match status" value="1"/>
</dbReference>
<dbReference type="PANTHER" id="PTHR23280:SF13">
    <property type="entry name" value="E3 UBIQUITIN-PROTEIN LIGASE MYLIP"/>
    <property type="match status" value="1"/>
</dbReference>
<dbReference type="GO" id="GO:0008270">
    <property type="term" value="F:zinc ion binding"/>
    <property type="evidence" value="ECO:0007669"/>
    <property type="project" value="UniProtKB-KW"/>
</dbReference>
<dbReference type="InterPro" id="IPR011993">
    <property type="entry name" value="PH-like_dom_sf"/>
</dbReference>
<feature type="domain" description="FERM" evidence="4">
    <location>
        <begin position="1"/>
        <end position="282"/>
    </location>
</feature>
<keyword evidence="1 3" id="KW-0479">Metal-binding</keyword>
<dbReference type="GeneID" id="116300240"/>
<organism evidence="6 7">
    <name type="scientific">Actinia tenebrosa</name>
    <name type="common">Australian red waratah sea anemone</name>
    <dbReference type="NCBI Taxonomy" id="6105"/>
    <lineage>
        <taxon>Eukaryota</taxon>
        <taxon>Metazoa</taxon>
        <taxon>Cnidaria</taxon>
        <taxon>Anthozoa</taxon>
        <taxon>Hexacorallia</taxon>
        <taxon>Actiniaria</taxon>
        <taxon>Actiniidae</taxon>
        <taxon>Actinia</taxon>
    </lineage>
</organism>